<evidence type="ECO:0000259" key="4">
    <source>
        <dbReference type="Pfam" id="PF13407"/>
    </source>
</evidence>
<name>A0A5C8NFR2_9ACTN</name>
<dbReference type="Pfam" id="PF13407">
    <property type="entry name" value="Peripla_BP_4"/>
    <property type="match status" value="1"/>
</dbReference>
<dbReference type="GO" id="GO:0030313">
    <property type="term" value="C:cell envelope"/>
    <property type="evidence" value="ECO:0007669"/>
    <property type="project" value="UniProtKB-SubCell"/>
</dbReference>
<protein>
    <submittedName>
        <fullName evidence="5">Sugar ABC transporter substrate-binding protein</fullName>
    </submittedName>
</protein>
<dbReference type="EMBL" id="VDUX01000004">
    <property type="protein sequence ID" value="TXL60734.1"/>
    <property type="molecule type" value="Genomic_DNA"/>
</dbReference>
<gene>
    <name evidence="5" type="ORF">FHP06_09920</name>
</gene>
<dbReference type="Proteomes" id="UP000321571">
    <property type="component" value="Unassembled WGS sequence"/>
</dbReference>
<accession>A0A5C8NFR2</accession>
<dbReference type="PANTHER" id="PTHR46847">
    <property type="entry name" value="D-ALLOSE-BINDING PERIPLASMIC PROTEIN-RELATED"/>
    <property type="match status" value="1"/>
</dbReference>
<organism evidence="5 6">
    <name type="scientific">Aeromicrobium terrae</name>
    <dbReference type="NCBI Taxonomy" id="2498846"/>
    <lineage>
        <taxon>Bacteria</taxon>
        <taxon>Bacillati</taxon>
        <taxon>Actinomycetota</taxon>
        <taxon>Actinomycetes</taxon>
        <taxon>Propionibacteriales</taxon>
        <taxon>Nocardioidaceae</taxon>
        <taxon>Aeromicrobium</taxon>
    </lineage>
</organism>
<dbReference type="AlphaFoldDB" id="A0A5C8NFR2"/>
<reference evidence="5 6" key="1">
    <citation type="submission" date="2019-06" db="EMBL/GenBank/DDBJ databases">
        <title>Aeromicrobium sp. nov., isolated from a maize field.</title>
        <authorList>
            <person name="Lin S.-Y."/>
            <person name="Tsai C.-F."/>
            <person name="Young C.-C."/>
        </authorList>
    </citation>
    <scope>NUCLEOTIDE SEQUENCE [LARGE SCALE GENOMIC DNA]</scope>
    <source>
        <strain evidence="5 6">CC-CFT486</strain>
    </source>
</reference>
<dbReference type="CDD" id="cd01536">
    <property type="entry name" value="PBP1_ABC_sugar_binding-like"/>
    <property type="match status" value="1"/>
</dbReference>
<feature type="domain" description="Periplasmic binding protein" evidence="4">
    <location>
        <begin position="62"/>
        <end position="315"/>
    </location>
</feature>
<proteinExistence type="inferred from homology"/>
<sequence length="341" mass="34693">MTPRPTPGGTMIHTLSRRHTRKRMAGVIPALALMAVAASGCSTDSDGGSSDKAKGGELSSIQFVNPLPNYPAWKAIGQCMSDQADKRGVPFKQSGPTGSALDASTMIQQVQQAISNKVGAIVTFPASEGFGPVLKQAQAKGILTGTLFGTGGSDGGADVNAGPDFTAIGETIITAISKIPGQHVLGLVAQADTGLGKAWLDGVKAAVKKTDNVKVAGEVYTGDDAAKALPQVNALLTAHPDVTDIATHMGTVTPGAVAAIKAKKLVGKTFLVAGGHDNGGLESIQGGTSRLILLQDNCGLGKDMIDGIVDTAEGKPAASIPIHVAVVPQDEVQGYLDKGWS</sequence>
<comment type="caution">
    <text evidence="5">The sequence shown here is derived from an EMBL/GenBank/DDBJ whole genome shotgun (WGS) entry which is preliminary data.</text>
</comment>
<evidence type="ECO:0000256" key="1">
    <source>
        <dbReference type="ARBA" id="ARBA00004196"/>
    </source>
</evidence>
<dbReference type="GO" id="GO:0030246">
    <property type="term" value="F:carbohydrate binding"/>
    <property type="evidence" value="ECO:0007669"/>
    <property type="project" value="UniProtKB-ARBA"/>
</dbReference>
<evidence type="ECO:0000256" key="2">
    <source>
        <dbReference type="ARBA" id="ARBA00007639"/>
    </source>
</evidence>
<dbReference type="PANTHER" id="PTHR46847:SF1">
    <property type="entry name" value="D-ALLOSE-BINDING PERIPLASMIC PROTEIN-RELATED"/>
    <property type="match status" value="1"/>
</dbReference>
<evidence type="ECO:0000256" key="3">
    <source>
        <dbReference type="ARBA" id="ARBA00022729"/>
    </source>
</evidence>
<comment type="similarity">
    <text evidence="2">Belongs to the bacterial solute-binding protein 2 family.</text>
</comment>
<dbReference type="InterPro" id="IPR025997">
    <property type="entry name" value="SBP_2_dom"/>
</dbReference>
<dbReference type="Gene3D" id="3.40.50.2300">
    <property type="match status" value="2"/>
</dbReference>
<dbReference type="InterPro" id="IPR028082">
    <property type="entry name" value="Peripla_BP_I"/>
</dbReference>
<dbReference type="SUPFAM" id="SSF53822">
    <property type="entry name" value="Periplasmic binding protein-like I"/>
    <property type="match status" value="1"/>
</dbReference>
<dbReference type="OrthoDB" id="9781890at2"/>
<comment type="subcellular location">
    <subcellularLocation>
        <location evidence="1">Cell envelope</location>
    </subcellularLocation>
</comment>
<evidence type="ECO:0000313" key="5">
    <source>
        <dbReference type="EMBL" id="TXL60734.1"/>
    </source>
</evidence>
<keyword evidence="6" id="KW-1185">Reference proteome</keyword>
<keyword evidence="3" id="KW-0732">Signal</keyword>
<evidence type="ECO:0000313" key="6">
    <source>
        <dbReference type="Proteomes" id="UP000321571"/>
    </source>
</evidence>